<protein>
    <submittedName>
        <fullName evidence="1">Uncharacterized protein</fullName>
    </submittedName>
</protein>
<accession>A0A1G2KBN1</accession>
<dbReference type="Proteomes" id="UP000178574">
    <property type="component" value="Unassembled WGS sequence"/>
</dbReference>
<proteinExistence type="predicted"/>
<dbReference type="AlphaFoldDB" id="A0A1G2KBN1"/>
<name>A0A1G2KBN1_9BACT</name>
<evidence type="ECO:0000313" key="1">
    <source>
        <dbReference type="EMBL" id="OGZ96785.1"/>
    </source>
</evidence>
<comment type="caution">
    <text evidence="1">The sequence shown here is derived from an EMBL/GenBank/DDBJ whole genome shotgun (WGS) entry which is preliminary data.</text>
</comment>
<gene>
    <name evidence="1" type="ORF">A2847_00915</name>
</gene>
<reference evidence="1 2" key="1">
    <citation type="journal article" date="2016" name="Nat. Commun.">
        <title>Thousands of microbial genomes shed light on interconnected biogeochemical processes in an aquifer system.</title>
        <authorList>
            <person name="Anantharaman K."/>
            <person name="Brown C.T."/>
            <person name="Hug L.A."/>
            <person name="Sharon I."/>
            <person name="Castelle C.J."/>
            <person name="Probst A.J."/>
            <person name="Thomas B.C."/>
            <person name="Singh A."/>
            <person name="Wilkins M.J."/>
            <person name="Karaoz U."/>
            <person name="Brodie E.L."/>
            <person name="Williams K.H."/>
            <person name="Hubbard S.S."/>
            <person name="Banfield J.F."/>
        </authorList>
    </citation>
    <scope>NUCLEOTIDE SEQUENCE [LARGE SCALE GENOMIC DNA]</scope>
</reference>
<evidence type="ECO:0000313" key="2">
    <source>
        <dbReference type="Proteomes" id="UP000178574"/>
    </source>
</evidence>
<organism evidence="1 2">
    <name type="scientific">Candidatus Sungbacteria bacterium RIFCSPHIGHO2_01_FULL_50_25</name>
    <dbReference type="NCBI Taxonomy" id="1802265"/>
    <lineage>
        <taxon>Bacteria</taxon>
        <taxon>Candidatus Sungiibacteriota</taxon>
    </lineage>
</organism>
<sequence length="131" mass="14789">MIPVKSAHGKEITMQHGKETVTRIEEILAESRDKREAMLRIQRRINAILGTVQIDCGINDKRQFLILIECIVSDLEITTKLNTFIRSGFRIWVNYGELMDGQCQIDQDGSLMIAHNATIGGIRTYLGISSL</sequence>
<dbReference type="EMBL" id="MHQD01000006">
    <property type="protein sequence ID" value="OGZ96785.1"/>
    <property type="molecule type" value="Genomic_DNA"/>
</dbReference>